<feature type="repeat" description="TPR" evidence="3">
    <location>
        <begin position="33"/>
        <end position="66"/>
    </location>
</feature>
<reference evidence="4" key="1">
    <citation type="submission" date="2022-10" db="EMBL/GenBank/DDBJ databases">
        <title>Vagococcus sp. isolated from poultry meat.</title>
        <authorList>
            <person name="Johansson P."/>
            <person name="Bjorkroth J."/>
        </authorList>
    </citation>
    <scope>NUCLEOTIDE SEQUENCE</scope>
    <source>
        <strain evidence="4">STAA11</strain>
    </source>
</reference>
<dbReference type="InterPro" id="IPR011990">
    <property type="entry name" value="TPR-like_helical_dom_sf"/>
</dbReference>
<dbReference type="EMBL" id="CP110232">
    <property type="protein sequence ID" value="WEG74268.1"/>
    <property type="molecule type" value="Genomic_DNA"/>
</dbReference>
<gene>
    <name evidence="4" type="ORF">OL234_05050</name>
</gene>
<keyword evidence="2 3" id="KW-0802">TPR repeat</keyword>
<dbReference type="KEGG" id="vie:OL234_05050"/>
<keyword evidence="5" id="KW-1185">Reference proteome</keyword>
<dbReference type="AlphaFoldDB" id="A0AAF0CWQ2"/>
<dbReference type="InterPro" id="IPR051012">
    <property type="entry name" value="CellSynth/LPSAsmb/PSIAsmb"/>
</dbReference>
<feature type="repeat" description="TPR" evidence="3">
    <location>
        <begin position="135"/>
        <end position="168"/>
    </location>
</feature>
<dbReference type="RefSeq" id="WP_275470067.1">
    <property type="nucleotide sequence ID" value="NZ_CP110232.1"/>
</dbReference>
<proteinExistence type="predicted"/>
<dbReference type="InterPro" id="IPR019734">
    <property type="entry name" value="TPR_rpt"/>
</dbReference>
<dbReference type="PROSITE" id="PS50005">
    <property type="entry name" value="TPR"/>
    <property type="match status" value="2"/>
</dbReference>
<dbReference type="Proteomes" id="UP001179647">
    <property type="component" value="Chromosome"/>
</dbReference>
<keyword evidence="1" id="KW-0677">Repeat</keyword>
<dbReference type="PANTHER" id="PTHR45586">
    <property type="entry name" value="TPR REPEAT-CONTAINING PROTEIN PA4667"/>
    <property type="match status" value="1"/>
</dbReference>
<accession>A0AAF0CWQ2</accession>
<sequence>MTTYSEKMLEAIQDGDLIEAQLQFEEALKKDEPEVLVQLGEQLLAAGFLEEAAQIFEKLFEAFPTEHSLVIPLAEIAIENDQIEKAFELLESIPDSDDSYVESLIVLADLYQVIGVPEVSEKKIKEAQKLLPGEPVLLLALAELYFTMDKYEEAYDLYRELVSMEAALPPEVNLNERQGTVLSMLGEFEEAVPYLEASVEDDDTDQRQFQLAITYIQLAEREKAIALLQKIRVLNPAFEGLYLPLASAMLDEKMLQEAEEVIKDGLRHNPYSVDLYHLASDAAFRIGKLPDAEEYLRKAITLEEDKEFSIIKLANLLLADDRFEDVIDTLSEFTDSNQVHAYWSLAQAHNGLEEYAEANTYFEKALEGLAHEPEFLKDYGLFLREEGQLEKATHLLTHYLEHVPEDIEVQDLLLAD</sequence>
<evidence type="ECO:0000256" key="1">
    <source>
        <dbReference type="ARBA" id="ARBA00022737"/>
    </source>
</evidence>
<evidence type="ECO:0000313" key="5">
    <source>
        <dbReference type="Proteomes" id="UP001179647"/>
    </source>
</evidence>
<organism evidence="4 5">
    <name type="scientific">Vagococcus intermedius</name>
    <dbReference type="NCBI Taxonomy" id="2991418"/>
    <lineage>
        <taxon>Bacteria</taxon>
        <taxon>Bacillati</taxon>
        <taxon>Bacillota</taxon>
        <taxon>Bacilli</taxon>
        <taxon>Lactobacillales</taxon>
        <taxon>Enterococcaceae</taxon>
        <taxon>Vagococcus</taxon>
    </lineage>
</organism>
<protein>
    <submittedName>
        <fullName evidence="4">Tetratricopeptide repeat protein</fullName>
    </submittedName>
</protein>
<dbReference type="PANTHER" id="PTHR45586:SF1">
    <property type="entry name" value="LIPOPOLYSACCHARIDE ASSEMBLY PROTEIN B"/>
    <property type="match status" value="1"/>
</dbReference>
<dbReference type="SUPFAM" id="SSF48452">
    <property type="entry name" value="TPR-like"/>
    <property type="match status" value="2"/>
</dbReference>
<dbReference type="Pfam" id="PF25058">
    <property type="entry name" value="ARM_TT21"/>
    <property type="match status" value="1"/>
</dbReference>
<name>A0AAF0CWQ2_9ENTE</name>
<dbReference type="Pfam" id="PF14559">
    <property type="entry name" value="TPR_19"/>
    <property type="match status" value="1"/>
</dbReference>
<evidence type="ECO:0000256" key="3">
    <source>
        <dbReference type="PROSITE-ProRule" id="PRU00339"/>
    </source>
</evidence>
<dbReference type="Pfam" id="PF13181">
    <property type="entry name" value="TPR_8"/>
    <property type="match status" value="2"/>
</dbReference>
<evidence type="ECO:0000313" key="4">
    <source>
        <dbReference type="EMBL" id="WEG74268.1"/>
    </source>
</evidence>
<dbReference type="Gene3D" id="1.25.40.10">
    <property type="entry name" value="Tetratricopeptide repeat domain"/>
    <property type="match status" value="2"/>
</dbReference>
<evidence type="ECO:0000256" key="2">
    <source>
        <dbReference type="ARBA" id="ARBA00022803"/>
    </source>
</evidence>
<dbReference type="SMART" id="SM00028">
    <property type="entry name" value="TPR"/>
    <property type="match status" value="7"/>
</dbReference>